<dbReference type="Gene3D" id="3.40.50.10610">
    <property type="entry name" value="ABC-type transport auxiliary lipoprotein component"/>
    <property type="match status" value="1"/>
</dbReference>
<dbReference type="EMBL" id="JABXXR010000001">
    <property type="protein sequence ID" value="NVN39034.1"/>
    <property type="molecule type" value="Genomic_DNA"/>
</dbReference>
<feature type="signal peptide" evidence="1">
    <location>
        <begin position="1"/>
        <end position="21"/>
    </location>
</feature>
<dbReference type="InterPro" id="IPR005586">
    <property type="entry name" value="ABC_trans_aux"/>
</dbReference>
<dbReference type="PROSITE" id="PS51257">
    <property type="entry name" value="PROKAR_LIPOPROTEIN"/>
    <property type="match status" value="1"/>
</dbReference>
<keyword evidence="4" id="KW-1185">Reference proteome</keyword>
<gene>
    <name evidence="3" type="ORF">HUK82_00445</name>
</gene>
<feature type="chain" id="PRO_5032925485" evidence="1">
    <location>
        <begin position="22"/>
        <end position="201"/>
    </location>
</feature>
<name>A0A850P5E5_9PROT</name>
<protein>
    <submittedName>
        <fullName evidence="3">Membrane integrity-associated transporter subunit PqiC</fullName>
    </submittedName>
</protein>
<feature type="domain" description="ABC-type transport auxiliary lipoprotein component" evidence="2">
    <location>
        <begin position="36"/>
        <end position="186"/>
    </location>
</feature>
<sequence length="201" mass="20748">MAGFRHLFLAGGAACILSGLAGCNSDPTLYSLMPWPGAAAPAPVAVVEVRTPVVAQAYDRDRIVRETKDYAIKVADSDAWSDAPGQMIARTLAQDLAQRLPGTTVFAQNDATSMSPQAFVEVTMTGFSRVASGEAVLSGTMVVHAAAKGALPTVIPFRLTRQPSGRGTANLVAALSELNGALADKAALVLRTMAPAVPEAG</sequence>
<keyword evidence="1" id="KW-0732">Signal</keyword>
<proteinExistence type="predicted"/>
<evidence type="ECO:0000259" key="2">
    <source>
        <dbReference type="Pfam" id="PF03886"/>
    </source>
</evidence>
<accession>A0A850P5E5</accession>
<evidence type="ECO:0000313" key="3">
    <source>
        <dbReference type="EMBL" id="NVN39034.1"/>
    </source>
</evidence>
<dbReference type="Pfam" id="PF03886">
    <property type="entry name" value="ABC_trans_aux"/>
    <property type="match status" value="1"/>
</dbReference>
<evidence type="ECO:0000256" key="1">
    <source>
        <dbReference type="SAM" id="SignalP"/>
    </source>
</evidence>
<dbReference type="AlphaFoldDB" id="A0A850P5E5"/>
<dbReference type="SUPFAM" id="SSF159594">
    <property type="entry name" value="XCC0632-like"/>
    <property type="match status" value="1"/>
</dbReference>
<dbReference type="RefSeq" id="WP_176612056.1">
    <property type="nucleotide sequence ID" value="NZ_JABXXR010000001.1"/>
</dbReference>
<evidence type="ECO:0000313" key="4">
    <source>
        <dbReference type="Proteomes" id="UP000585665"/>
    </source>
</evidence>
<organism evidence="3 4">
    <name type="scientific">Ameyamaea chiangmaiensis</name>
    <dbReference type="NCBI Taxonomy" id="442969"/>
    <lineage>
        <taxon>Bacteria</taxon>
        <taxon>Pseudomonadati</taxon>
        <taxon>Pseudomonadota</taxon>
        <taxon>Alphaproteobacteria</taxon>
        <taxon>Acetobacterales</taxon>
        <taxon>Acetobacteraceae</taxon>
        <taxon>Ameyamaea</taxon>
    </lineage>
</organism>
<comment type="caution">
    <text evidence="3">The sequence shown here is derived from an EMBL/GenBank/DDBJ whole genome shotgun (WGS) entry which is preliminary data.</text>
</comment>
<dbReference type="Proteomes" id="UP000585665">
    <property type="component" value="Unassembled WGS sequence"/>
</dbReference>
<reference evidence="3 4" key="1">
    <citation type="submission" date="2020-06" db="EMBL/GenBank/DDBJ databases">
        <title>Description of novel acetic acid bacteria.</title>
        <authorList>
            <person name="Sombolestani A."/>
        </authorList>
    </citation>
    <scope>NUCLEOTIDE SEQUENCE [LARGE SCALE GENOMIC DNA]</scope>
    <source>
        <strain evidence="3 4">LMG 27010</strain>
    </source>
</reference>